<protein>
    <submittedName>
        <fullName evidence="4">Lsm_interact domain-containing protein</fullName>
    </submittedName>
</protein>
<organism evidence="4">
    <name type="scientific">Mesocestoides corti</name>
    <name type="common">Flatworm</name>
    <dbReference type="NCBI Taxonomy" id="53468"/>
    <lineage>
        <taxon>Eukaryota</taxon>
        <taxon>Metazoa</taxon>
        <taxon>Spiralia</taxon>
        <taxon>Lophotrochozoa</taxon>
        <taxon>Platyhelminthes</taxon>
        <taxon>Cestoda</taxon>
        <taxon>Eucestoda</taxon>
        <taxon>Cyclophyllidea</taxon>
        <taxon>Mesocestoididae</taxon>
        <taxon>Mesocestoides</taxon>
    </lineage>
</organism>
<reference evidence="4" key="1">
    <citation type="submission" date="2019-11" db="UniProtKB">
        <authorList>
            <consortium name="WormBaseParasite"/>
        </authorList>
    </citation>
    <scope>IDENTIFICATION</scope>
</reference>
<dbReference type="AlphaFoldDB" id="A0A5K3FY70"/>
<feature type="compositionally biased region" description="Low complexity" evidence="2">
    <location>
        <begin position="58"/>
        <end position="67"/>
    </location>
</feature>
<keyword evidence="1" id="KW-0694">RNA-binding</keyword>
<name>A0A5K3FY70_MESCO</name>
<feature type="region of interest" description="Disordered" evidence="2">
    <location>
        <begin position="49"/>
        <end position="94"/>
    </location>
</feature>
<evidence type="ECO:0000259" key="3">
    <source>
        <dbReference type="Pfam" id="PF05391"/>
    </source>
</evidence>
<evidence type="ECO:0000256" key="2">
    <source>
        <dbReference type="SAM" id="MobiDB-lite"/>
    </source>
</evidence>
<dbReference type="WBParaSite" id="MCU_011124-RA">
    <property type="protein sequence ID" value="MCU_011124-RA"/>
    <property type="gene ID" value="MCU_011124"/>
</dbReference>
<evidence type="ECO:0000313" key="4">
    <source>
        <dbReference type="WBParaSite" id="MCU_011124-RA"/>
    </source>
</evidence>
<evidence type="ECO:0000256" key="1">
    <source>
        <dbReference type="ARBA" id="ARBA00022884"/>
    </source>
</evidence>
<feature type="compositionally biased region" description="Basic and acidic residues" evidence="2">
    <location>
        <begin position="83"/>
        <end position="94"/>
    </location>
</feature>
<proteinExistence type="predicted"/>
<sequence>MKGEVRIRVAGNMLRKGEPCVGGWSDRIKDRSHARSHLSFMPRALCRFPASGGANQHSSSAAASSSSEEPSVDTFKAPVAPKSNDDFRKMFLKQ</sequence>
<feature type="domain" description="LSM-interacting" evidence="3">
    <location>
        <begin position="81"/>
        <end position="93"/>
    </location>
</feature>
<accession>A0A5K3FY70</accession>
<dbReference type="GO" id="GO:0003723">
    <property type="term" value="F:RNA binding"/>
    <property type="evidence" value="ECO:0007669"/>
    <property type="project" value="UniProtKB-KW"/>
</dbReference>
<dbReference type="InterPro" id="IPR008669">
    <property type="entry name" value="LSM_interact"/>
</dbReference>
<dbReference type="Pfam" id="PF05391">
    <property type="entry name" value="Lsm_interact"/>
    <property type="match status" value="1"/>
</dbReference>